<name>A0A0M2PNZ2_PROHO</name>
<evidence type="ECO:0000259" key="1">
    <source>
        <dbReference type="Pfam" id="PF08241"/>
    </source>
</evidence>
<evidence type="ECO:0000313" key="3">
    <source>
        <dbReference type="Proteomes" id="UP000034681"/>
    </source>
</evidence>
<dbReference type="AlphaFoldDB" id="A0A0M2PNZ2"/>
<dbReference type="InterPro" id="IPR013216">
    <property type="entry name" value="Methyltransf_11"/>
</dbReference>
<organism evidence="2 3">
    <name type="scientific">Prochlorothrix hollandica PCC 9006 = CALU 1027</name>
    <dbReference type="NCBI Taxonomy" id="317619"/>
    <lineage>
        <taxon>Bacteria</taxon>
        <taxon>Bacillati</taxon>
        <taxon>Cyanobacteriota</taxon>
        <taxon>Cyanophyceae</taxon>
        <taxon>Prochlorotrichales</taxon>
        <taxon>Prochlorotrichaceae</taxon>
        <taxon>Prochlorothrix</taxon>
    </lineage>
</organism>
<evidence type="ECO:0000313" key="2">
    <source>
        <dbReference type="EMBL" id="KKI98305.1"/>
    </source>
</evidence>
<protein>
    <submittedName>
        <fullName evidence="2">Methyltransferase type 11</fullName>
    </submittedName>
</protein>
<dbReference type="InterPro" id="IPR050508">
    <property type="entry name" value="Methyltransf_Superfamily"/>
</dbReference>
<keyword evidence="2" id="KW-0489">Methyltransferase</keyword>
<dbReference type="SUPFAM" id="SSF53335">
    <property type="entry name" value="S-adenosyl-L-methionine-dependent methyltransferases"/>
    <property type="match status" value="1"/>
</dbReference>
<dbReference type="EMBL" id="AJTX02000009">
    <property type="protein sequence ID" value="KKI98305.1"/>
    <property type="molecule type" value="Genomic_DNA"/>
</dbReference>
<reference evidence="2" key="1">
    <citation type="submission" date="2012-04" db="EMBL/GenBank/DDBJ databases">
        <authorList>
            <person name="Borisov I.G."/>
            <person name="Ivanikova N.V."/>
            <person name="Pinevich A.V."/>
        </authorList>
    </citation>
    <scope>NUCLEOTIDE SEQUENCE [LARGE SCALE GENOMIC DNA]</scope>
    <source>
        <strain evidence="2">CALU 1027</strain>
    </source>
</reference>
<dbReference type="eggNOG" id="COG2226">
    <property type="taxonomic scope" value="Bacteria"/>
</dbReference>
<keyword evidence="3" id="KW-1185">Reference proteome</keyword>
<keyword evidence="2" id="KW-0808">Transferase</keyword>
<sequence>MVKSTPVVPPPKQKPDWAGEDWLSRGVNLLIQTKPLYNLMKHQARQVLIKTAEKKGVPWREKAQTLAKSGVLDRLEAMTNPAIVYPDYYKVPFHAYDEGNLCWPAAFEAESATYAMGLRVWTQTDLSAAEAQHRLRHSFHQALEPHLPEVVRDVLDVGCSVGLSTRTLHQYCQERQSQTVRTVGLDLSPYMLTVAQELDTENSIDQWIHGLAEQTGLPDQSFDVVTLQFVIHELPREASTAIFQECWRLLRPGGCLALVDNNPKSAVIQNLPPVLFTLMKSTEPWSDDYYTFDVEEALQTVGFTEPVTVPSDPRHRTITALKPQA</sequence>
<dbReference type="GO" id="GO:0008757">
    <property type="term" value="F:S-adenosylmethionine-dependent methyltransferase activity"/>
    <property type="evidence" value="ECO:0007669"/>
    <property type="project" value="InterPro"/>
</dbReference>
<dbReference type="Gene3D" id="3.40.50.150">
    <property type="entry name" value="Vaccinia Virus protein VP39"/>
    <property type="match status" value="1"/>
</dbReference>
<dbReference type="CDD" id="cd02440">
    <property type="entry name" value="AdoMet_MTases"/>
    <property type="match status" value="1"/>
</dbReference>
<dbReference type="PANTHER" id="PTHR42912">
    <property type="entry name" value="METHYLTRANSFERASE"/>
    <property type="match status" value="1"/>
</dbReference>
<proteinExistence type="predicted"/>
<dbReference type="Pfam" id="PF08241">
    <property type="entry name" value="Methyltransf_11"/>
    <property type="match status" value="1"/>
</dbReference>
<dbReference type="OrthoDB" id="505670at2"/>
<dbReference type="GO" id="GO:0032259">
    <property type="term" value="P:methylation"/>
    <property type="evidence" value="ECO:0007669"/>
    <property type="project" value="UniProtKB-KW"/>
</dbReference>
<dbReference type="STRING" id="317619.GCA_000332315_01310"/>
<dbReference type="InterPro" id="IPR029063">
    <property type="entry name" value="SAM-dependent_MTases_sf"/>
</dbReference>
<accession>A0A0M2PNZ2</accession>
<dbReference type="Proteomes" id="UP000034681">
    <property type="component" value="Unassembled WGS sequence"/>
</dbReference>
<gene>
    <name evidence="2" type="ORF">PROH_19185</name>
</gene>
<comment type="caution">
    <text evidence="2">The sequence shown here is derived from an EMBL/GenBank/DDBJ whole genome shotgun (WGS) entry which is preliminary data.</text>
</comment>
<dbReference type="RefSeq" id="WP_017711872.1">
    <property type="nucleotide sequence ID" value="NZ_KB235935.1"/>
</dbReference>
<feature type="domain" description="Methyltransferase type 11" evidence="1">
    <location>
        <begin position="155"/>
        <end position="257"/>
    </location>
</feature>
<dbReference type="PANTHER" id="PTHR42912:SF80">
    <property type="entry name" value="METHYLTRANSFERASE DOMAIN-CONTAINING PROTEIN"/>
    <property type="match status" value="1"/>
</dbReference>